<sequence length="349" mass="39055">MTTSPPTRLNINFVLNGPPDIRRYVLFLLLLSAESDECSFLSRQSEQYVYLRSVFDHTELLPPTIETSRVHRVLDVGAGTGVWALDFTDLPAVRPRLAPNSTNPLEIYICDVLISRFPPSEILHPLGIRSFQQDVTQPFPNALHGTFDLVHMSSMAFTLNENQWQLALRHVCDVLKPGGYLILVELDPISYTPASPPPPDGRPHDVSTSMMGGSALSKINCVLTGMALKSRFYVDLSYRFPSLLQAAGLQPVAKERAICPYGTLCNTYTGLRGTPLHAMRNRSTESLYGLLDSLSRVLMQRSWLEVPLGVHIQTEDQRRALLNELRHAVTYGVLIIASEWVVQRPIRHA</sequence>
<dbReference type="Proteomes" id="UP000814128">
    <property type="component" value="Unassembled WGS sequence"/>
</dbReference>
<accession>A0ACB8QXU6</accession>
<keyword evidence="2" id="KW-1185">Reference proteome</keyword>
<gene>
    <name evidence="1" type="ORF">K488DRAFT_41641</name>
</gene>
<comment type="caution">
    <text evidence="1">The sequence shown here is derived from an EMBL/GenBank/DDBJ whole genome shotgun (WGS) entry which is preliminary data.</text>
</comment>
<name>A0ACB8QXU6_9AGAM</name>
<proteinExistence type="predicted"/>
<reference evidence="1" key="1">
    <citation type="submission" date="2021-02" db="EMBL/GenBank/DDBJ databases">
        <authorList>
            <consortium name="DOE Joint Genome Institute"/>
            <person name="Ahrendt S."/>
            <person name="Looney B.P."/>
            <person name="Miyauchi S."/>
            <person name="Morin E."/>
            <person name="Drula E."/>
            <person name="Courty P.E."/>
            <person name="Chicoki N."/>
            <person name="Fauchery L."/>
            <person name="Kohler A."/>
            <person name="Kuo A."/>
            <person name="Labutti K."/>
            <person name="Pangilinan J."/>
            <person name="Lipzen A."/>
            <person name="Riley R."/>
            <person name="Andreopoulos W."/>
            <person name="He G."/>
            <person name="Johnson J."/>
            <person name="Barry K.W."/>
            <person name="Grigoriev I.V."/>
            <person name="Nagy L."/>
            <person name="Hibbett D."/>
            <person name="Henrissat B."/>
            <person name="Matheny P.B."/>
            <person name="Labbe J."/>
            <person name="Martin F."/>
        </authorList>
    </citation>
    <scope>NUCLEOTIDE SEQUENCE</scope>
    <source>
        <strain evidence="1">EC-137</strain>
    </source>
</reference>
<organism evidence="1 2">
    <name type="scientific">Vararia minispora EC-137</name>
    <dbReference type="NCBI Taxonomy" id="1314806"/>
    <lineage>
        <taxon>Eukaryota</taxon>
        <taxon>Fungi</taxon>
        <taxon>Dikarya</taxon>
        <taxon>Basidiomycota</taxon>
        <taxon>Agaricomycotina</taxon>
        <taxon>Agaricomycetes</taxon>
        <taxon>Russulales</taxon>
        <taxon>Lachnocladiaceae</taxon>
        <taxon>Vararia</taxon>
    </lineage>
</organism>
<dbReference type="EMBL" id="MU273474">
    <property type="protein sequence ID" value="KAI0036171.1"/>
    <property type="molecule type" value="Genomic_DNA"/>
</dbReference>
<protein>
    <submittedName>
        <fullName evidence="1">S-adenosyl-L-methionine-dependent methyltransferase</fullName>
    </submittedName>
</protein>
<reference evidence="1" key="2">
    <citation type="journal article" date="2022" name="New Phytol.">
        <title>Evolutionary transition to the ectomycorrhizal habit in the genomes of a hyperdiverse lineage of mushroom-forming fungi.</title>
        <authorList>
            <person name="Looney B."/>
            <person name="Miyauchi S."/>
            <person name="Morin E."/>
            <person name="Drula E."/>
            <person name="Courty P.E."/>
            <person name="Kohler A."/>
            <person name="Kuo A."/>
            <person name="LaButti K."/>
            <person name="Pangilinan J."/>
            <person name="Lipzen A."/>
            <person name="Riley R."/>
            <person name="Andreopoulos W."/>
            <person name="He G."/>
            <person name="Johnson J."/>
            <person name="Nolan M."/>
            <person name="Tritt A."/>
            <person name="Barry K.W."/>
            <person name="Grigoriev I.V."/>
            <person name="Nagy L.G."/>
            <person name="Hibbett D."/>
            <person name="Henrissat B."/>
            <person name="Matheny P.B."/>
            <person name="Labbe J."/>
            <person name="Martin F.M."/>
        </authorList>
    </citation>
    <scope>NUCLEOTIDE SEQUENCE</scope>
    <source>
        <strain evidence="1">EC-137</strain>
    </source>
</reference>
<evidence type="ECO:0000313" key="2">
    <source>
        <dbReference type="Proteomes" id="UP000814128"/>
    </source>
</evidence>
<keyword evidence="1" id="KW-0808">Transferase</keyword>
<keyword evidence="1" id="KW-0489">Methyltransferase</keyword>
<evidence type="ECO:0000313" key="1">
    <source>
        <dbReference type="EMBL" id="KAI0036171.1"/>
    </source>
</evidence>